<dbReference type="PANTHER" id="PTHR21253">
    <property type="entry name" value="F-BOX ONLY PROTEIN 11-RELATED"/>
    <property type="match status" value="1"/>
</dbReference>
<reference evidence="3" key="1">
    <citation type="submission" date="2013-03" db="EMBL/GenBank/DDBJ databases">
        <title>The Genome Sequence of Anopheles christyi ACHKN1017.</title>
        <authorList>
            <consortium name="The Broad Institute Genomics Platform"/>
            <person name="Neafsey D.E."/>
            <person name="Besansky N."/>
            <person name="Walker B."/>
            <person name="Young S.K."/>
            <person name="Zeng Q."/>
            <person name="Gargeya S."/>
            <person name="Fitzgerald M."/>
            <person name="Haas B."/>
            <person name="Abouelleil A."/>
            <person name="Allen A.W."/>
            <person name="Alvarado L."/>
            <person name="Arachchi H.M."/>
            <person name="Berlin A.M."/>
            <person name="Chapman S.B."/>
            <person name="Gainer-Dewar J."/>
            <person name="Goldberg J."/>
            <person name="Griggs A."/>
            <person name="Gujja S."/>
            <person name="Hansen M."/>
            <person name="Howarth C."/>
            <person name="Imamovic A."/>
            <person name="Ireland A."/>
            <person name="Larimer J."/>
            <person name="McCowan C."/>
            <person name="Murphy C."/>
            <person name="Pearson M."/>
            <person name="Poon T.W."/>
            <person name="Priest M."/>
            <person name="Roberts A."/>
            <person name="Saif S."/>
            <person name="Shea T."/>
            <person name="Sisk P."/>
            <person name="Sykes S."/>
            <person name="Wortman J."/>
            <person name="Nusbaum C."/>
            <person name="Birren B."/>
        </authorList>
    </citation>
    <scope>NUCLEOTIDE SEQUENCE [LARGE SCALE GENOMIC DNA]</scope>
    <source>
        <strain evidence="3">ACHKN1017</strain>
    </source>
</reference>
<evidence type="ECO:0000256" key="1">
    <source>
        <dbReference type="SAM" id="SignalP"/>
    </source>
</evidence>
<dbReference type="SMART" id="SM00718">
    <property type="entry name" value="DM4_12"/>
    <property type="match status" value="1"/>
</dbReference>
<dbReference type="EnsemblMetazoa" id="ACHR010162-RA">
    <property type="protein sequence ID" value="ACHR010162-PA"/>
    <property type="gene ID" value="ACHR010162"/>
</dbReference>
<dbReference type="AlphaFoldDB" id="A0A182KHC4"/>
<organism evidence="2 3">
    <name type="scientific">Anopheles christyi</name>
    <dbReference type="NCBI Taxonomy" id="43041"/>
    <lineage>
        <taxon>Eukaryota</taxon>
        <taxon>Metazoa</taxon>
        <taxon>Ecdysozoa</taxon>
        <taxon>Arthropoda</taxon>
        <taxon>Hexapoda</taxon>
        <taxon>Insecta</taxon>
        <taxon>Pterygota</taxon>
        <taxon>Neoptera</taxon>
        <taxon>Endopterygota</taxon>
        <taxon>Diptera</taxon>
        <taxon>Nematocera</taxon>
        <taxon>Culicoidea</taxon>
        <taxon>Culicidae</taxon>
        <taxon>Anophelinae</taxon>
        <taxon>Anopheles</taxon>
    </lineage>
</organism>
<dbReference type="InterPro" id="IPR006631">
    <property type="entry name" value="DM4_12"/>
</dbReference>
<keyword evidence="1" id="KW-0732">Signal</keyword>
<accession>A0A182KHC4</accession>
<reference evidence="2" key="2">
    <citation type="submission" date="2020-05" db="UniProtKB">
        <authorList>
            <consortium name="EnsemblMetazoa"/>
        </authorList>
    </citation>
    <scope>IDENTIFICATION</scope>
    <source>
        <strain evidence="2">ACHKN1017</strain>
    </source>
</reference>
<proteinExistence type="predicted"/>
<dbReference type="PANTHER" id="PTHR21253:SF0">
    <property type="entry name" value="F-BOX ONLY PROTEIN 11-RELATED"/>
    <property type="match status" value="1"/>
</dbReference>
<evidence type="ECO:0000313" key="3">
    <source>
        <dbReference type="Proteomes" id="UP000075881"/>
    </source>
</evidence>
<protein>
    <submittedName>
        <fullName evidence="2">Uncharacterized protein</fullName>
    </submittedName>
</protein>
<sequence length="332" mass="38571">MYSTHLWYGVVAVLFLFGQLESAKNRTSSQNRVLSRKRRFLLFPPGANFIVTVSGGKGSMFETPRGYNLVAELDMYHPLPDYMYHATSLRLGEIAMYPNEQTTTAKPAPTPTLPHQYEHELSQQELDEYLVHHPEAWIPPSWAKDRSDWTGSKMNAMKYVTQGSQSPITYASWKRKLWESTGNDRLYYSNPTSAKRVRSLTDVPREETESSLWTEANHLNVSHHLGWEHFHHYRDRRSLFDHLETTVPSFFGFHMRECLLRSICEARNLLPPKGRSMTADILRAIFTYPLKDDLSDEYSEMMRAVKPNCRALFSERCPLSILQLILFGRFEL</sequence>
<evidence type="ECO:0000313" key="2">
    <source>
        <dbReference type="EnsemblMetazoa" id="ACHR010162-PA"/>
    </source>
</evidence>
<keyword evidence="3" id="KW-1185">Reference proteome</keyword>
<dbReference type="Proteomes" id="UP000075881">
    <property type="component" value="Unassembled WGS sequence"/>
</dbReference>
<dbReference type="VEuPathDB" id="VectorBase:ACHR010162"/>
<feature type="chain" id="PRO_5008125527" evidence="1">
    <location>
        <begin position="23"/>
        <end position="332"/>
    </location>
</feature>
<feature type="signal peptide" evidence="1">
    <location>
        <begin position="1"/>
        <end position="22"/>
    </location>
</feature>
<dbReference type="Pfam" id="PF07841">
    <property type="entry name" value="DM4_12"/>
    <property type="match status" value="1"/>
</dbReference>
<name>A0A182KHC4_9DIPT</name>